<reference evidence="1 2" key="1">
    <citation type="submission" date="2024-02" db="EMBL/GenBank/DDBJ databases">
        <title>A draft genome for the cacao thread blight pathogen Marasmius crinis-equi.</title>
        <authorList>
            <person name="Cohen S.P."/>
            <person name="Baruah I.K."/>
            <person name="Amoako-Attah I."/>
            <person name="Bukari Y."/>
            <person name="Meinhardt L.W."/>
            <person name="Bailey B.A."/>
        </authorList>
    </citation>
    <scope>NUCLEOTIDE SEQUENCE [LARGE SCALE GENOMIC DNA]</scope>
    <source>
        <strain evidence="1 2">GH-76</strain>
    </source>
</reference>
<protein>
    <submittedName>
        <fullName evidence="1">Uncharacterized protein</fullName>
    </submittedName>
</protein>
<proteinExistence type="predicted"/>
<dbReference type="EMBL" id="JBAHYK010000100">
    <property type="protein sequence ID" value="KAL0578401.1"/>
    <property type="molecule type" value="Genomic_DNA"/>
</dbReference>
<name>A0ABR3FTF5_9AGAR</name>
<keyword evidence="2" id="KW-1185">Reference proteome</keyword>
<sequence length="266" mass="29403">MGVKSRFSAGSTIRYISVIPAAYVSTTGLQHRILTLAPQLQALFDDGPVLDYLRTVEIFLDGHSNEVLTFLFTHSEGKGVADIWKPIFDEAGLSPMAYALSHIPLAYNDWSILDEMITTGKRVVVFMGFGADVSQAPLDIPEFELIWETPYGITNSSFSRSIDRIWDALPTEDHSLNHNWTFPTTLIGLIGVEGPEIIVSDPGDAEETNEVPKILANVAECAPFAHNRNPNFVLLDLVKKGEAFWAMDILNGFQYVRSSSISGNVR</sequence>
<dbReference type="InterPro" id="IPR017946">
    <property type="entry name" value="PLC-like_Pdiesterase_TIM-brl"/>
</dbReference>
<dbReference type="PANTHER" id="PTHR13593">
    <property type="match status" value="1"/>
</dbReference>
<dbReference type="Pfam" id="PF26146">
    <property type="entry name" value="PI-PLC_X"/>
    <property type="match status" value="1"/>
</dbReference>
<dbReference type="Proteomes" id="UP001465976">
    <property type="component" value="Unassembled WGS sequence"/>
</dbReference>
<dbReference type="SUPFAM" id="SSF51695">
    <property type="entry name" value="PLC-like phosphodiesterases"/>
    <property type="match status" value="1"/>
</dbReference>
<organism evidence="1 2">
    <name type="scientific">Marasmius crinis-equi</name>
    <dbReference type="NCBI Taxonomy" id="585013"/>
    <lineage>
        <taxon>Eukaryota</taxon>
        <taxon>Fungi</taxon>
        <taxon>Dikarya</taxon>
        <taxon>Basidiomycota</taxon>
        <taxon>Agaricomycotina</taxon>
        <taxon>Agaricomycetes</taxon>
        <taxon>Agaricomycetidae</taxon>
        <taxon>Agaricales</taxon>
        <taxon>Marasmiineae</taxon>
        <taxon>Marasmiaceae</taxon>
        <taxon>Marasmius</taxon>
    </lineage>
</organism>
<accession>A0ABR3FTF5</accession>
<evidence type="ECO:0000313" key="2">
    <source>
        <dbReference type="Proteomes" id="UP001465976"/>
    </source>
</evidence>
<dbReference type="InterPro" id="IPR051057">
    <property type="entry name" value="PI-PLC_domain"/>
</dbReference>
<dbReference type="PANTHER" id="PTHR13593:SF140">
    <property type="entry name" value="PLC-LIKE PHOSPHODIESTERASE"/>
    <property type="match status" value="1"/>
</dbReference>
<gene>
    <name evidence="1" type="ORF">V5O48_003592</name>
</gene>
<evidence type="ECO:0000313" key="1">
    <source>
        <dbReference type="EMBL" id="KAL0578401.1"/>
    </source>
</evidence>
<comment type="caution">
    <text evidence="1">The sequence shown here is derived from an EMBL/GenBank/DDBJ whole genome shotgun (WGS) entry which is preliminary data.</text>
</comment>